<accession>A0A6J4SBY2</accession>
<name>A0A6J4SBY2_9BACT</name>
<reference evidence="1" key="1">
    <citation type="submission" date="2020-02" db="EMBL/GenBank/DDBJ databases">
        <authorList>
            <person name="Meier V. D."/>
        </authorList>
    </citation>
    <scope>NUCLEOTIDE SEQUENCE</scope>
    <source>
        <strain evidence="1">AVDCRST_MAG96</strain>
    </source>
</reference>
<dbReference type="EMBL" id="CADCVN010000509">
    <property type="protein sequence ID" value="CAA9487801.1"/>
    <property type="molecule type" value="Genomic_DNA"/>
</dbReference>
<proteinExistence type="predicted"/>
<evidence type="ECO:0000313" key="1">
    <source>
        <dbReference type="EMBL" id="CAA9487801.1"/>
    </source>
</evidence>
<sequence>MILRMATETMSSWEININNFRSQRVRKQELRAQIPIVRVFFFYLQLVK</sequence>
<dbReference type="AlphaFoldDB" id="A0A6J4SBY2"/>
<organism evidence="1">
    <name type="scientific">uncultured Segetibacter sp</name>
    <dbReference type="NCBI Taxonomy" id="481133"/>
    <lineage>
        <taxon>Bacteria</taxon>
        <taxon>Pseudomonadati</taxon>
        <taxon>Bacteroidota</taxon>
        <taxon>Chitinophagia</taxon>
        <taxon>Chitinophagales</taxon>
        <taxon>Chitinophagaceae</taxon>
        <taxon>Segetibacter</taxon>
        <taxon>environmental samples</taxon>
    </lineage>
</organism>
<gene>
    <name evidence="1" type="ORF">AVDCRST_MAG96-1355</name>
</gene>
<protein>
    <submittedName>
        <fullName evidence="1">Uncharacterized protein</fullName>
    </submittedName>
</protein>